<dbReference type="PANTHER" id="PTHR45694">
    <property type="entry name" value="GLUTAREDOXIN 2"/>
    <property type="match status" value="1"/>
</dbReference>
<dbReference type="PRINTS" id="PR00160">
    <property type="entry name" value="GLUTAREDOXIN"/>
</dbReference>
<dbReference type="InterPro" id="IPR014025">
    <property type="entry name" value="Glutaredoxin_subgr"/>
</dbReference>
<evidence type="ECO:0000313" key="9">
    <source>
        <dbReference type="Proteomes" id="UP000619761"/>
    </source>
</evidence>
<dbReference type="CDD" id="cd03418">
    <property type="entry name" value="GRX_GRXb_1_3_like"/>
    <property type="match status" value="1"/>
</dbReference>
<evidence type="ECO:0000256" key="1">
    <source>
        <dbReference type="ARBA" id="ARBA00007787"/>
    </source>
</evidence>
<comment type="function">
    <text evidence="6">Has a glutathione-disulfide oxidoreductase activity in the presence of NADPH and glutathione reductase. Reduces low molecular weight disulfides and proteins.</text>
</comment>
<keyword evidence="4" id="KW-1015">Disulfide bond</keyword>
<keyword evidence="5 6" id="KW-0676">Redox-active center</keyword>
<dbReference type="Proteomes" id="UP000619761">
    <property type="component" value="Unassembled WGS sequence"/>
</dbReference>
<evidence type="ECO:0000256" key="6">
    <source>
        <dbReference type="RuleBase" id="RU364065"/>
    </source>
</evidence>
<evidence type="ECO:0000256" key="2">
    <source>
        <dbReference type="ARBA" id="ARBA00022448"/>
    </source>
</evidence>
<dbReference type="RefSeq" id="WP_189420278.1">
    <property type="nucleotide sequence ID" value="NZ_BMYZ01000003.1"/>
</dbReference>
<keyword evidence="2 6" id="KW-0813">Transport</keyword>
<dbReference type="Pfam" id="PF00462">
    <property type="entry name" value="Glutaredoxin"/>
    <property type="match status" value="1"/>
</dbReference>
<keyword evidence="3 6" id="KW-0249">Electron transport</keyword>
<accession>A0ABQ3BCH6</accession>
<proteinExistence type="inferred from homology"/>
<name>A0ABQ3BCH6_9GAMM</name>
<dbReference type="InterPro" id="IPR036249">
    <property type="entry name" value="Thioredoxin-like_sf"/>
</dbReference>
<evidence type="ECO:0000259" key="7">
    <source>
        <dbReference type="Pfam" id="PF00462"/>
    </source>
</evidence>
<comment type="caution">
    <text evidence="8">The sequence shown here is derived from an EMBL/GenBank/DDBJ whole genome shotgun (WGS) entry which is preliminary data.</text>
</comment>
<evidence type="ECO:0000256" key="4">
    <source>
        <dbReference type="ARBA" id="ARBA00023157"/>
    </source>
</evidence>
<dbReference type="InterPro" id="IPR011900">
    <property type="entry name" value="GRX_bact"/>
</dbReference>
<dbReference type="EMBL" id="BMYZ01000003">
    <property type="protein sequence ID" value="GGY84018.1"/>
    <property type="molecule type" value="Genomic_DNA"/>
</dbReference>
<dbReference type="PROSITE" id="PS00195">
    <property type="entry name" value="GLUTAREDOXIN_1"/>
    <property type="match status" value="1"/>
</dbReference>
<organism evidence="8 9">
    <name type="scientific">Cellvibrio zantedeschiae</name>
    <dbReference type="NCBI Taxonomy" id="1237077"/>
    <lineage>
        <taxon>Bacteria</taxon>
        <taxon>Pseudomonadati</taxon>
        <taxon>Pseudomonadota</taxon>
        <taxon>Gammaproteobacteria</taxon>
        <taxon>Cellvibrionales</taxon>
        <taxon>Cellvibrionaceae</taxon>
        <taxon>Cellvibrio</taxon>
    </lineage>
</organism>
<dbReference type="NCBIfam" id="TIGR02181">
    <property type="entry name" value="GRX_bact"/>
    <property type="match status" value="1"/>
</dbReference>
<dbReference type="InterPro" id="IPR011767">
    <property type="entry name" value="GLR_AS"/>
</dbReference>
<evidence type="ECO:0000313" key="8">
    <source>
        <dbReference type="EMBL" id="GGY84018.1"/>
    </source>
</evidence>
<protein>
    <recommendedName>
        <fullName evidence="6">Glutaredoxin</fullName>
    </recommendedName>
</protein>
<evidence type="ECO:0000256" key="3">
    <source>
        <dbReference type="ARBA" id="ARBA00022982"/>
    </source>
</evidence>
<dbReference type="PANTHER" id="PTHR45694:SF18">
    <property type="entry name" value="GLUTAREDOXIN-1-RELATED"/>
    <property type="match status" value="1"/>
</dbReference>
<reference evidence="9" key="1">
    <citation type="journal article" date="2019" name="Int. J. Syst. Evol. Microbiol.">
        <title>The Global Catalogue of Microorganisms (GCM) 10K type strain sequencing project: providing services to taxonomists for standard genome sequencing and annotation.</title>
        <authorList>
            <consortium name="The Broad Institute Genomics Platform"/>
            <consortium name="The Broad Institute Genome Sequencing Center for Infectious Disease"/>
            <person name="Wu L."/>
            <person name="Ma J."/>
        </authorList>
    </citation>
    <scope>NUCLEOTIDE SEQUENCE [LARGE SCALE GENOMIC DNA]</scope>
    <source>
        <strain evidence="9">KCTC 32239</strain>
    </source>
</reference>
<gene>
    <name evidence="8" type="ORF">GCM10011613_31160</name>
</gene>
<keyword evidence="9" id="KW-1185">Reference proteome</keyword>
<dbReference type="Gene3D" id="3.40.30.10">
    <property type="entry name" value="Glutaredoxin"/>
    <property type="match status" value="1"/>
</dbReference>
<dbReference type="PROSITE" id="PS51354">
    <property type="entry name" value="GLUTAREDOXIN_2"/>
    <property type="match status" value="1"/>
</dbReference>
<dbReference type="SUPFAM" id="SSF52833">
    <property type="entry name" value="Thioredoxin-like"/>
    <property type="match status" value="1"/>
</dbReference>
<comment type="similarity">
    <text evidence="1 6">Belongs to the glutaredoxin family.</text>
</comment>
<dbReference type="InterPro" id="IPR002109">
    <property type="entry name" value="Glutaredoxin"/>
</dbReference>
<keyword evidence="6" id="KW-0963">Cytoplasm</keyword>
<sequence length="85" mass="9588">MARVLMYTTAICPYCVNAKKLLAQKGVSVEEIRVDQNPQLRTEMMQKSGQRTVPQIWIGELHVGGFTDLWALDKQGKLDGLLQNN</sequence>
<evidence type="ECO:0000256" key="5">
    <source>
        <dbReference type="ARBA" id="ARBA00023284"/>
    </source>
</evidence>
<feature type="domain" description="Glutaredoxin" evidence="7">
    <location>
        <begin position="4"/>
        <end position="63"/>
    </location>
</feature>